<feature type="domain" description="LysM" evidence="2">
    <location>
        <begin position="43"/>
        <end position="92"/>
    </location>
</feature>
<dbReference type="Pfam" id="PF01476">
    <property type="entry name" value="LysM"/>
    <property type="match status" value="1"/>
</dbReference>
<dbReference type="SUPFAM" id="SSF54106">
    <property type="entry name" value="LysM domain"/>
    <property type="match status" value="1"/>
</dbReference>
<feature type="compositionally biased region" description="Low complexity" evidence="1">
    <location>
        <begin position="18"/>
        <end position="37"/>
    </location>
</feature>
<dbReference type="CDD" id="cd00118">
    <property type="entry name" value="LysM"/>
    <property type="match status" value="1"/>
</dbReference>
<name>A0A948WT54_9FIRM</name>
<evidence type="ECO:0000313" key="4">
    <source>
        <dbReference type="Proteomes" id="UP000713596"/>
    </source>
</evidence>
<dbReference type="SMART" id="SM00257">
    <property type="entry name" value="LysM"/>
    <property type="match status" value="1"/>
</dbReference>
<organism evidence="3 4">
    <name type="scientific">Candidatus Allofournierella pullistercoris</name>
    <dbReference type="NCBI Taxonomy" id="2838597"/>
    <lineage>
        <taxon>Bacteria</taxon>
        <taxon>Bacillati</taxon>
        <taxon>Bacillota</taxon>
        <taxon>Clostridia</taxon>
        <taxon>Eubacteriales</taxon>
        <taxon>Oscillospiraceae</taxon>
        <taxon>Allofournierella</taxon>
    </lineage>
</organism>
<dbReference type="InterPro" id="IPR052196">
    <property type="entry name" value="Bact_Kbp"/>
</dbReference>
<dbReference type="AlphaFoldDB" id="A0A948WT54"/>
<reference evidence="3" key="2">
    <citation type="submission" date="2021-04" db="EMBL/GenBank/DDBJ databases">
        <authorList>
            <person name="Gilroy R."/>
        </authorList>
    </citation>
    <scope>NUCLEOTIDE SEQUENCE</scope>
    <source>
        <strain evidence="3">B5_2728</strain>
    </source>
</reference>
<reference evidence="3" key="1">
    <citation type="journal article" date="2021" name="PeerJ">
        <title>Extensive microbial diversity within the chicken gut microbiome revealed by metagenomics and culture.</title>
        <authorList>
            <person name="Gilroy R."/>
            <person name="Ravi A."/>
            <person name="Getino M."/>
            <person name="Pursley I."/>
            <person name="Horton D.L."/>
            <person name="Alikhan N.F."/>
            <person name="Baker D."/>
            <person name="Gharbi K."/>
            <person name="Hall N."/>
            <person name="Watson M."/>
            <person name="Adriaenssens E.M."/>
            <person name="Foster-Nyarko E."/>
            <person name="Jarju S."/>
            <person name="Secka A."/>
            <person name="Antonio M."/>
            <person name="Oren A."/>
            <person name="Chaudhuri R.R."/>
            <person name="La Ragione R."/>
            <person name="Hildebrand F."/>
            <person name="Pallen M.J."/>
        </authorList>
    </citation>
    <scope>NUCLEOTIDE SEQUENCE</scope>
    <source>
        <strain evidence="3">B5_2728</strain>
    </source>
</reference>
<dbReference type="PANTHER" id="PTHR34700:SF4">
    <property type="entry name" value="PHAGE-LIKE ELEMENT PBSX PROTEIN XKDP"/>
    <property type="match status" value="1"/>
</dbReference>
<sequence length="95" mass="10143">MGKDSADPYGQGRITVKTSATTSDSTSETTSESTSTSISQKDGQYTVVAGDSLWKIAQSKLGDGQRWKEIYEQNKDSVSNPSVILVGQELKLPAA</sequence>
<dbReference type="PROSITE" id="PS51782">
    <property type="entry name" value="LYSM"/>
    <property type="match status" value="1"/>
</dbReference>
<accession>A0A948WT54</accession>
<protein>
    <submittedName>
        <fullName evidence="3">LysM peptidoglycan-binding domain-containing protein</fullName>
    </submittedName>
</protein>
<dbReference type="Gene3D" id="3.10.350.10">
    <property type="entry name" value="LysM domain"/>
    <property type="match status" value="1"/>
</dbReference>
<gene>
    <name evidence="3" type="ORF">H9882_07545</name>
</gene>
<evidence type="ECO:0000313" key="3">
    <source>
        <dbReference type="EMBL" id="MBU3806726.1"/>
    </source>
</evidence>
<dbReference type="InterPro" id="IPR036779">
    <property type="entry name" value="LysM_dom_sf"/>
</dbReference>
<evidence type="ECO:0000256" key="1">
    <source>
        <dbReference type="SAM" id="MobiDB-lite"/>
    </source>
</evidence>
<dbReference type="Proteomes" id="UP000713596">
    <property type="component" value="Unassembled WGS sequence"/>
</dbReference>
<dbReference type="EMBL" id="JAHLFP010000067">
    <property type="protein sequence ID" value="MBU3806726.1"/>
    <property type="molecule type" value="Genomic_DNA"/>
</dbReference>
<comment type="caution">
    <text evidence="3">The sequence shown here is derived from an EMBL/GenBank/DDBJ whole genome shotgun (WGS) entry which is preliminary data.</text>
</comment>
<evidence type="ECO:0000259" key="2">
    <source>
        <dbReference type="PROSITE" id="PS51782"/>
    </source>
</evidence>
<feature type="region of interest" description="Disordered" evidence="1">
    <location>
        <begin position="1"/>
        <end position="41"/>
    </location>
</feature>
<dbReference type="InterPro" id="IPR018392">
    <property type="entry name" value="LysM"/>
</dbReference>
<proteinExistence type="predicted"/>
<dbReference type="PANTHER" id="PTHR34700">
    <property type="entry name" value="POTASSIUM BINDING PROTEIN KBP"/>
    <property type="match status" value="1"/>
</dbReference>